<gene>
    <name evidence="1" type="ORF">J4E00_13930</name>
</gene>
<dbReference type="Proteomes" id="UP000664369">
    <property type="component" value="Unassembled WGS sequence"/>
</dbReference>
<reference evidence="1 2" key="1">
    <citation type="submission" date="2021-03" db="EMBL/GenBank/DDBJ databases">
        <authorList>
            <person name="Kim M.K."/>
        </authorList>
    </citation>
    <scope>NUCLEOTIDE SEQUENCE [LARGE SCALE GENOMIC DNA]</scope>
    <source>
        <strain evidence="1 2">BT442</strain>
    </source>
</reference>
<dbReference type="RefSeq" id="WP_208175785.1">
    <property type="nucleotide sequence ID" value="NZ_JAGETZ010000005.1"/>
</dbReference>
<accession>A0ABS3QGP6</accession>
<keyword evidence="2" id="KW-1185">Reference proteome</keyword>
<comment type="caution">
    <text evidence="1">The sequence shown here is derived from an EMBL/GenBank/DDBJ whole genome shotgun (WGS) entry which is preliminary data.</text>
</comment>
<evidence type="ECO:0000313" key="2">
    <source>
        <dbReference type="Proteomes" id="UP000664369"/>
    </source>
</evidence>
<organism evidence="1 2">
    <name type="scientific">Hymenobacter negativus</name>
    <dbReference type="NCBI Taxonomy" id="2795026"/>
    <lineage>
        <taxon>Bacteria</taxon>
        <taxon>Pseudomonadati</taxon>
        <taxon>Bacteroidota</taxon>
        <taxon>Cytophagia</taxon>
        <taxon>Cytophagales</taxon>
        <taxon>Hymenobacteraceae</taxon>
        <taxon>Hymenobacter</taxon>
    </lineage>
</organism>
<protein>
    <submittedName>
        <fullName evidence="1">Uncharacterized protein</fullName>
    </submittedName>
</protein>
<name>A0ABS3QGP6_9BACT</name>
<sequence length="283" mass="30987">MLSAFSPSLVALVPEVVYTITTQAALRLGNLSSERASQLRVRKVLHHTTPSGGFVFDVTTLSRVQTPGQGAEQLTAELAPLLAKLVIETDAIGRLVRVLNKRALRQQWEALLPRLQATYRHHPYVPPALLEQLGQVLDEGTALEAMLASSPEYSLLFPPLYGRTFSAEIPVYGTASLPRFVGEIDLPLRTEALLGTPLLAEAAALVSVAGAVDVSHYQADEARKALCTLTDEPNLNTEVQAVHHECYTFGQQHELLEASRYTRADVLGVMSRQLTVLLHTRNH</sequence>
<dbReference type="EMBL" id="JAGETZ010000005">
    <property type="protein sequence ID" value="MBO2010158.1"/>
    <property type="molecule type" value="Genomic_DNA"/>
</dbReference>
<evidence type="ECO:0000313" key="1">
    <source>
        <dbReference type="EMBL" id="MBO2010158.1"/>
    </source>
</evidence>
<proteinExistence type="predicted"/>